<evidence type="ECO:0000256" key="8">
    <source>
        <dbReference type="ARBA" id="ARBA00023125"/>
    </source>
</evidence>
<keyword evidence="5 10" id="KW-0547">Nucleotide-binding</keyword>
<dbReference type="SUPFAM" id="SSF56719">
    <property type="entry name" value="Type II DNA topoisomerase"/>
    <property type="match status" value="1"/>
</dbReference>
<proteinExistence type="inferred from homology"/>
<evidence type="ECO:0000256" key="2">
    <source>
        <dbReference type="ARBA" id="ARBA00004496"/>
    </source>
</evidence>
<dbReference type="SMART" id="SM00434">
    <property type="entry name" value="TOP4c"/>
    <property type="match status" value="1"/>
</dbReference>
<comment type="subcellular location">
    <subcellularLocation>
        <location evidence="2 10">Cytoplasm</location>
    </subcellularLocation>
</comment>
<dbReference type="EMBL" id="PECL01000007">
    <property type="protein sequence ID" value="TEA06816.1"/>
    <property type="molecule type" value="Genomic_DNA"/>
</dbReference>
<dbReference type="FunFam" id="1.10.268.10:FF:000001">
    <property type="entry name" value="DNA gyrase subunit A"/>
    <property type="match status" value="1"/>
</dbReference>
<dbReference type="FunFam" id="3.90.199.10:FF:000001">
    <property type="entry name" value="DNA gyrase subunit A"/>
    <property type="match status" value="1"/>
</dbReference>
<dbReference type="Proteomes" id="UP000294604">
    <property type="component" value="Unassembled WGS sequence"/>
</dbReference>
<dbReference type="InterPro" id="IPR035516">
    <property type="entry name" value="Gyrase/topoIV_suA_C"/>
</dbReference>
<dbReference type="PANTHER" id="PTHR43493:SF5">
    <property type="entry name" value="DNA GYRASE SUBUNIT A, CHLOROPLASTIC_MITOCHONDRIAL"/>
    <property type="match status" value="1"/>
</dbReference>
<evidence type="ECO:0000259" key="13">
    <source>
        <dbReference type="PROSITE" id="PS52040"/>
    </source>
</evidence>
<dbReference type="SUPFAM" id="SSF101904">
    <property type="entry name" value="GyrA/ParC C-terminal domain-like"/>
    <property type="match status" value="1"/>
</dbReference>
<dbReference type="FunFam" id="2.120.10.90:FF:000001">
    <property type="entry name" value="DNA gyrase subunit A"/>
    <property type="match status" value="1"/>
</dbReference>
<evidence type="ECO:0000256" key="12">
    <source>
        <dbReference type="SAM" id="Coils"/>
    </source>
</evidence>
<dbReference type="GO" id="GO:0009330">
    <property type="term" value="C:DNA topoisomerase type II (double strand cut, ATP-hydrolyzing) complex"/>
    <property type="evidence" value="ECO:0007669"/>
    <property type="project" value="TreeGrafter"/>
</dbReference>
<sequence>MTDTTLPPGGDDAVDRIEPVDIQQEMQRSYIDYAMSVIVGRALPEVRDGLKPVHRRVLYAMYDSGFRPDRSHAKSARSVAETMGNYHPHGDSSIYDTLVRMAQPWSLRYPLVDGQGNFGSPGNDPAAAMRYTEARLTPLAMEMLREIDEETVDFSPNYDGRVMEPTVLPSRFPNLLANGSGGIAVGMATNMPPHNLRELAEAVYWALDNHEADEETTLKAVCERISGPDFPTSGLIVGTQGIHDAYTTGRGSIRMRGVAEIEEDSKGRTSLVITELPYQVNHDNFITSIAEQVRDGKIAGISAIEDQSSDRVGLRIVVVLKRDAVAKVVLNNLYKHSQLQTSFGANMLSIVDGVPRTLRLDQLIRHYVNHQLDVVIRRTRYRLRKANERAHILRGLVKALDALDEVIALIRASQTVDIARQGLIELLDVDEIQSQAILDMQLRRLAALERQRIVEDLAKIEAEIADLEDILAKPERQRAIVRDELSELVERYGDDRRTRIIAADGDVADEDLIAREDVVVTITETGYAKRTKTDLYRSQKRGGKGVQGAGLKQDDIVKHFFVCSTHDWILFFTTKGRVYRAKAYDLPEAARTARGQHVANLLAFQPEERIAQVIQIKSYEDAPYLVLATKNGLVKKSKLTDFDSNRSGGLVAVNLRDGDELVGAVLCSSQEDLLLVSAHGQSIRFSATDDALRPMGRATSGVQGMRFNGEDDLLSLNVVREGTYLLVATAGGYSKRTAIEEYPVQGRGGKGVLTVQYDPRRGSLVGALVVDEDAELYAITSGGGVIRTTAKSVRKAGRQTKGVRLMNLGEGDTLLAIAHNADEGDADSDDDIVGASE</sequence>
<feature type="active site" description="O-(5'-phospho-DNA)-tyrosine intermediate" evidence="10 11">
    <location>
        <position position="131"/>
    </location>
</feature>
<evidence type="ECO:0000256" key="10">
    <source>
        <dbReference type="HAMAP-Rule" id="MF_01897"/>
    </source>
</evidence>
<dbReference type="OrthoDB" id="9806486at2"/>
<dbReference type="Gene3D" id="2.120.10.90">
    <property type="entry name" value="DNA gyrase/topoisomerase IV, subunit A, C-terminal"/>
    <property type="match status" value="1"/>
</dbReference>
<dbReference type="InterPro" id="IPR013760">
    <property type="entry name" value="Topo_IIA-like_dom_sf"/>
</dbReference>
<name>A0A4R8SWU4_9MYCO</name>
<dbReference type="Pfam" id="PF00521">
    <property type="entry name" value="DNA_topoisoIV"/>
    <property type="match status" value="1"/>
</dbReference>
<dbReference type="NCBIfam" id="NF004044">
    <property type="entry name" value="PRK05561.1"/>
    <property type="match status" value="1"/>
</dbReference>
<dbReference type="GO" id="GO:0005524">
    <property type="term" value="F:ATP binding"/>
    <property type="evidence" value="ECO:0007669"/>
    <property type="project" value="UniProtKB-UniRule"/>
</dbReference>
<comment type="miscellaneous">
    <text evidence="10">Few gyrases are as efficient as E.coli at forming negative supercoils. Not all organisms have 2 type II topoisomerases; in organisms with a single type II topoisomerase this enzyme also has to decatenate newly replicated chromosomes.</text>
</comment>
<dbReference type="EC" id="5.6.2.2" evidence="10"/>
<dbReference type="CDD" id="cd00187">
    <property type="entry name" value="TOP4c"/>
    <property type="match status" value="1"/>
</dbReference>
<dbReference type="HAMAP" id="MF_01897">
    <property type="entry name" value="GyrA"/>
    <property type="match status" value="1"/>
</dbReference>
<dbReference type="InterPro" id="IPR050220">
    <property type="entry name" value="Type_II_DNA_Topoisomerases"/>
</dbReference>
<feature type="domain" description="Topo IIA-type catalytic" evidence="13">
    <location>
        <begin position="43"/>
        <end position="512"/>
    </location>
</feature>
<dbReference type="InterPro" id="IPR006691">
    <property type="entry name" value="GyrA/parC_rep"/>
</dbReference>
<accession>A0A4R8SWU4</accession>
<evidence type="ECO:0000256" key="1">
    <source>
        <dbReference type="ARBA" id="ARBA00000185"/>
    </source>
</evidence>
<evidence type="ECO:0000256" key="5">
    <source>
        <dbReference type="ARBA" id="ARBA00022741"/>
    </source>
</evidence>
<dbReference type="GO" id="GO:0005737">
    <property type="term" value="C:cytoplasm"/>
    <property type="evidence" value="ECO:0007669"/>
    <property type="project" value="UniProtKB-SubCell"/>
</dbReference>
<keyword evidence="4 10" id="KW-0963">Cytoplasm</keyword>
<evidence type="ECO:0000256" key="7">
    <source>
        <dbReference type="ARBA" id="ARBA00023029"/>
    </source>
</evidence>
<evidence type="ECO:0000313" key="14">
    <source>
        <dbReference type="EMBL" id="TEA06816.1"/>
    </source>
</evidence>
<protein>
    <recommendedName>
        <fullName evidence="10">DNA gyrase subunit A</fullName>
        <ecNumber evidence="10">5.6.2.2</ecNumber>
    </recommendedName>
</protein>
<reference evidence="14 15" key="1">
    <citation type="journal article" date="2019" name="Sci. Rep.">
        <title>Extended insight into the Mycobacterium chelonae-abscessus complex through whole genome sequencing of Mycobacterium salmoniphilum outbreak and Mycobacterium salmoniphilum-like strains.</title>
        <authorList>
            <person name="Behra P.R.K."/>
            <person name="Das S."/>
            <person name="Pettersson B.M.F."/>
            <person name="Shirreff L."/>
            <person name="DuCote T."/>
            <person name="Jacobsson K.G."/>
            <person name="Ennis D.G."/>
            <person name="Kirsebom L.A."/>
        </authorList>
    </citation>
    <scope>NUCLEOTIDE SEQUENCE [LARGE SCALE GENOMIC DNA]</scope>
    <source>
        <strain evidence="14 15">CCUG 60884</strain>
    </source>
</reference>
<evidence type="ECO:0000256" key="9">
    <source>
        <dbReference type="ARBA" id="ARBA00023235"/>
    </source>
</evidence>
<dbReference type="NCBIfam" id="NF004043">
    <property type="entry name" value="PRK05560.1"/>
    <property type="match status" value="1"/>
</dbReference>
<comment type="subunit">
    <text evidence="10">Heterotetramer, composed of two GyrA and two GyrB chains. In the heterotetramer, GyrA contains the active site tyrosine that forms a transient covalent intermediate with DNA, while GyrB binds cofactors and catalyzes ATP hydrolysis.</text>
</comment>
<keyword evidence="6 10" id="KW-0067">ATP-binding</keyword>
<evidence type="ECO:0000256" key="4">
    <source>
        <dbReference type="ARBA" id="ARBA00022490"/>
    </source>
</evidence>
<keyword evidence="9 10" id="KW-0413">Isomerase</keyword>
<dbReference type="InterPro" id="IPR005743">
    <property type="entry name" value="GyrA"/>
</dbReference>
<comment type="function">
    <text evidence="10">A type II topoisomerase that negatively supercoils closed circular double-stranded (ds) DNA in an ATP-dependent manner to modulate DNA topology and maintain chromosomes in an underwound state. Negative supercoiling favors strand separation, and DNA replication, transcription, recombination and repair, all of which involve strand separation. Also able to catalyze the interconversion of other topological isomers of dsDNA rings, including catenanes and knotted rings. Type II topoisomerases break and join 2 DNA strands simultaneously in an ATP-dependent manner.</text>
</comment>
<feature type="coiled-coil region" evidence="12">
    <location>
        <begin position="450"/>
        <end position="477"/>
    </location>
</feature>
<evidence type="ECO:0000256" key="6">
    <source>
        <dbReference type="ARBA" id="ARBA00022840"/>
    </source>
</evidence>
<dbReference type="GO" id="GO:0006265">
    <property type="term" value="P:DNA topological change"/>
    <property type="evidence" value="ECO:0007669"/>
    <property type="project" value="UniProtKB-UniRule"/>
</dbReference>
<evidence type="ECO:0000256" key="3">
    <source>
        <dbReference type="ARBA" id="ARBA00008263"/>
    </source>
</evidence>
<comment type="similarity">
    <text evidence="3 10">Belongs to the type II topoisomerase GyrA/ParC subunit family.</text>
</comment>
<keyword evidence="12" id="KW-0175">Coiled coil</keyword>
<dbReference type="Gene3D" id="3.30.1360.40">
    <property type="match status" value="1"/>
</dbReference>
<organism evidence="14 15">
    <name type="scientific">Mycobacteroides salmoniphilum</name>
    <dbReference type="NCBI Taxonomy" id="404941"/>
    <lineage>
        <taxon>Bacteria</taxon>
        <taxon>Bacillati</taxon>
        <taxon>Actinomycetota</taxon>
        <taxon>Actinomycetes</taxon>
        <taxon>Mycobacteriales</taxon>
        <taxon>Mycobacteriaceae</taxon>
        <taxon>Mycobacteroides</taxon>
    </lineage>
</organism>
<dbReference type="GO" id="GO:0003677">
    <property type="term" value="F:DNA binding"/>
    <property type="evidence" value="ECO:0007669"/>
    <property type="project" value="UniProtKB-UniRule"/>
</dbReference>
<dbReference type="STRING" id="404941.GCA_002013645_02793"/>
<keyword evidence="7 10" id="KW-0799">Topoisomerase</keyword>
<dbReference type="GO" id="GO:0005694">
    <property type="term" value="C:chromosome"/>
    <property type="evidence" value="ECO:0007669"/>
    <property type="project" value="InterPro"/>
</dbReference>
<dbReference type="PROSITE" id="PS52040">
    <property type="entry name" value="TOPO_IIA"/>
    <property type="match status" value="1"/>
</dbReference>
<dbReference type="InterPro" id="IPR002205">
    <property type="entry name" value="Topo_IIA_dom_A"/>
</dbReference>
<dbReference type="GO" id="GO:0034335">
    <property type="term" value="F:DNA negative supercoiling activity"/>
    <property type="evidence" value="ECO:0007669"/>
    <property type="project" value="UniProtKB-ARBA"/>
</dbReference>
<gene>
    <name evidence="10 14" type="primary">gyrA</name>
    <name evidence="14" type="ORF">CCUG60884_01954</name>
</gene>
<dbReference type="Gene3D" id="1.10.268.10">
    <property type="entry name" value="Topoisomerase, domain 3"/>
    <property type="match status" value="1"/>
</dbReference>
<dbReference type="AlphaFoldDB" id="A0A4R8SWU4"/>
<comment type="caution">
    <text evidence="14">The sequence shown here is derived from an EMBL/GenBank/DDBJ whole genome shotgun (WGS) entry which is preliminary data.</text>
</comment>
<dbReference type="Pfam" id="PF03989">
    <property type="entry name" value="DNA_gyraseA_C"/>
    <property type="match status" value="6"/>
</dbReference>
<evidence type="ECO:0000256" key="11">
    <source>
        <dbReference type="PROSITE-ProRule" id="PRU01384"/>
    </source>
</evidence>
<keyword evidence="8 10" id="KW-0238">DNA-binding</keyword>
<dbReference type="InterPro" id="IPR013758">
    <property type="entry name" value="Topo_IIA_A/C_ab"/>
</dbReference>
<dbReference type="PANTHER" id="PTHR43493">
    <property type="entry name" value="DNA GYRASE/TOPOISOMERASE SUBUNIT A"/>
    <property type="match status" value="1"/>
</dbReference>
<dbReference type="GO" id="GO:0006261">
    <property type="term" value="P:DNA-templated DNA replication"/>
    <property type="evidence" value="ECO:0007669"/>
    <property type="project" value="UniProtKB-UniRule"/>
</dbReference>
<dbReference type="RefSeq" id="WP_134084145.1">
    <property type="nucleotide sequence ID" value="NZ_JAPDRC010000001.1"/>
</dbReference>
<feature type="short sequence motif" description="GyrA-box" evidence="10">
    <location>
        <begin position="539"/>
        <end position="545"/>
    </location>
</feature>
<dbReference type="InterPro" id="IPR013757">
    <property type="entry name" value="Topo_IIA_A_a_sf"/>
</dbReference>
<evidence type="ECO:0000313" key="15">
    <source>
        <dbReference type="Proteomes" id="UP000294604"/>
    </source>
</evidence>
<dbReference type="FunFam" id="3.30.1360.40:FF:000008">
    <property type="entry name" value="DNA topoisomerase (ATP-hydrolyzing)"/>
    <property type="match status" value="1"/>
</dbReference>
<comment type="catalytic activity">
    <reaction evidence="1 10 11">
        <text>ATP-dependent breakage, passage and rejoining of double-stranded DNA.</text>
        <dbReference type="EC" id="5.6.2.2"/>
    </reaction>
</comment>
<dbReference type="NCBIfam" id="TIGR01063">
    <property type="entry name" value="gyrA"/>
    <property type="match status" value="1"/>
</dbReference>
<dbReference type="Gene3D" id="3.90.199.10">
    <property type="entry name" value="Topoisomerase II, domain 5"/>
    <property type="match status" value="1"/>
</dbReference>